<evidence type="ECO:0000313" key="3">
    <source>
        <dbReference type="Proteomes" id="UP000007102"/>
    </source>
</evidence>
<protein>
    <recommendedName>
        <fullName evidence="4">Prepilin-type N-terminal cleavage/methylation domain-containing protein</fullName>
    </recommendedName>
</protein>
<reference evidence="2 3" key="1">
    <citation type="journal article" date="2011" name="Stand. Genomic Sci.">
        <title>Complete genome sequence of the thermophilic sulfur-reducer Desulfurobacterium thermolithotrophum type strain (BSA(T)) from a deep-sea hydrothermal vent.</title>
        <authorList>
            <person name="Goker M."/>
            <person name="Daligault H."/>
            <person name="Mwirichia R."/>
            <person name="Lapidus A."/>
            <person name="Lucas S."/>
            <person name="Deshpande S."/>
            <person name="Pagani I."/>
            <person name="Tapia R."/>
            <person name="Cheng J.F."/>
            <person name="Goodwin L."/>
            <person name="Pitluck S."/>
            <person name="Liolios K."/>
            <person name="Ivanova N."/>
            <person name="Mavromatis K."/>
            <person name="Mikhailova N."/>
            <person name="Pati A."/>
            <person name="Chen A."/>
            <person name="Palaniappan K."/>
            <person name="Han C."/>
            <person name="Land M."/>
            <person name="Hauser L."/>
            <person name="Pan C."/>
            <person name="Brambilla E.M."/>
            <person name="Rohde M."/>
            <person name="Spring S."/>
            <person name="Sikorski J."/>
            <person name="Wirth R."/>
            <person name="Detter J.C."/>
            <person name="Woyke T."/>
            <person name="Bristow J."/>
            <person name="Eisen J.A."/>
            <person name="Markowitz V."/>
            <person name="Hugenholtz P."/>
            <person name="Kyrpides N.C."/>
            <person name="Klenk H.P."/>
        </authorList>
    </citation>
    <scope>NUCLEOTIDE SEQUENCE [LARGE SCALE GENOMIC DNA]</scope>
    <source>
        <strain evidence="3">DSM 11699 / BSA</strain>
    </source>
</reference>
<dbReference type="Pfam" id="PF07963">
    <property type="entry name" value="N_methyl"/>
    <property type="match status" value="1"/>
</dbReference>
<dbReference type="RefSeq" id="WP_013638505.1">
    <property type="nucleotide sequence ID" value="NC_015185.1"/>
</dbReference>
<keyword evidence="1" id="KW-0472">Membrane</keyword>
<accession>F0S3Y0</accession>
<feature type="transmembrane region" description="Helical" evidence="1">
    <location>
        <begin position="12"/>
        <end position="33"/>
    </location>
</feature>
<dbReference type="InterPro" id="IPR012902">
    <property type="entry name" value="N_methyl_site"/>
</dbReference>
<evidence type="ECO:0008006" key="4">
    <source>
        <dbReference type="Google" id="ProtNLM"/>
    </source>
</evidence>
<keyword evidence="3" id="KW-1185">Reference proteome</keyword>
<dbReference type="STRING" id="868864.Dester_0912"/>
<dbReference type="eggNOG" id="COG4968">
    <property type="taxonomic scope" value="Bacteria"/>
</dbReference>
<reference evidence="3" key="2">
    <citation type="submission" date="2011-02" db="EMBL/GenBank/DDBJ databases">
        <title>The complete genome of Desulfurobacterium thermolithotrophum DSM 11699.</title>
        <authorList>
            <consortium name="US DOE Joint Genome Institute (JGI-PGF)"/>
            <person name="Lucas S."/>
            <person name="Copeland A."/>
            <person name="Lapidus A."/>
            <person name="Bruce D."/>
            <person name="Goodwin L."/>
            <person name="Pitluck S."/>
            <person name="Kyrpides N."/>
            <person name="Mavromatis K."/>
            <person name="Pagani I."/>
            <person name="Ivanova N."/>
            <person name="Mikhailova N."/>
            <person name="Daligault H."/>
            <person name="Detter J.C."/>
            <person name="Tapia R."/>
            <person name="Han C."/>
            <person name="Land M."/>
            <person name="Hauser L."/>
            <person name="Markowitz V."/>
            <person name="Cheng J.-F."/>
            <person name="Hugenholtz P."/>
            <person name="Woyke T."/>
            <person name="Wu D."/>
            <person name="Spring S."/>
            <person name="Brambilla E."/>
            <person name="Klenk H.-P."/>
            <person name="Eisen J.A."/>
        </authorList>
    </citation>
    <scope>NUCLEOTIDE SEQUENCE [LARGE SCALE GENOMIC DNA]</scope>
    <source>
        <strain evidence="3">DSM 11699 / BSA</strain>
    </source>
</reference>
<organism evidence="2 3">
    <name type="scientific">Desulfurobacterium thermolithotrophum (strain DSM 11699 / BSA)</name>
    <dbReference type="NCBI Taxonomy" id="868864"/>
    <lineage>
        <taxon>Bacteria</taxon>
        <taxon>Pseudomonadati</taxon>
        <taxon>Aquificota</taxon>
        <taxon>Aquificia</taxon>
        <taxon>Desulfurobacteriales</taxon>
        <taxon>Desulfurobacteriaceae</taxon>
        <taxon>Desulfurobacterium</taxon>
    </lineage>
</organism>
<dbReference type="InParanoid" id="F0S3Y0"/>
<dbReference type="OrthoDB" id="14643at2"/>
<dbReference type="PROSITE" id="PS00409">
    <property type="entry name" value="PROKAR_NTER_METHYL"/>
    <property type="match status" value="1"/>
</dbReference>
<gene>
    <name evidence="2" type="ordered locus">Dester_0912</name>
</gene>
<keyword evidence="1" id="KW-0812">Transmembrane</keyword>
<dbReference type="AlphaFoldDB" id="F0S3Y0"/>
<dbReference type="EMBL" id="CP002543">
    <property type="protein sequence ID" value="ADY73552.1"/>
    <property type="molecule type" value="Genomic_DNA"/>
</dbReference>
<proteinExistence type="predicted"/>
<dbReference type="HOGENOM" id="CLU_1453749_0_0_0"/>
<dbReference type="NCBIfam" id="TIGR02532">
    <property type="entry name" value="IV_pilin_GFxxxE"/>
    <property type="match status" value="1"/>
</dbReference>
<dbReference type="KEGG" id="dte:Dester_0912"/>
<sequence>MKPAKGFTLIELLIAVSLTIFIITVSYSFFNFIEKSGKSSAKSSKLQSTIFPLFYVFLKDIESADQRYGTLSVKKDAEGNETLEFYTNSCYYFKGICRVKYWIYENREKKLHYLIRSEYKLNSTSLTGVDVPLTSKVKEFSVFFSKFGNWYDGIQGGKPSLVKVVLKFEKEGGELPLILKLRNQTFYL</sequence>
<dbReference type="Proteomes" id="UP000007102">
    <property type="component" value="Chromosome"/>
</dbReference>
<evidence type="ECO:0000313" key="2">
    <source>
        <dbReference type="EMBL" id="ADY73552.1"/>
    </source>
</evidence>
<name>F0S3Y0_DESTD</name>
<keyword evidence="1" id="KW-1133">Transmembrane helix</keyword>
<evidence type="ECO:0000256" key="1">
    <source>
        <dbReference type="SAM" id="Phobius"/>
    </source>
</evidence>